<reference evidence="2 3" key="1">
    <citation type="submission" date="2023-12" db="EMBL/GenBank/DDBJ databases">
        <title>Amycolatopsis sp. V23-08.</title>
        <authorList>
            <person name="Somphong A."/>
        </authorList>
    </citation>
    <scope>NUCLEOTIDE SEQUENCE [LARGE SCALE GENOMIC DNA]</scope>
    <source>
        <strain evidence="2 3">V23-08</strain>
    </source>
</reference>
<keyword evidence="1" id="KW-0472">Membrane</keyword>
<evidence type="ECO:0000313" key="2">
    <source>
        <dbReference type="EMBL" id="MEA5367355.1"/>
    </source>
</evidence>
<dbReference type="PANTHER" id="PTHR37305">
    <property type="entry name" value="INTEGRAL MEMBRANE PROTEIN-RELATED"/>
    <property type="match status" value="1"/>
</dbReference>
<keyword evidence="3" id="KW-1185">Reference proteome</keyword>
<feature type="transmembrane region" description="Helical" evidence="1">
    <location>
        <begin position="151"/>
        <end position="175"/>
    </location>
</feature>
<proteinExistence type="predicted"/>
<dbReference type="EMBL" id="JAYFSI010000022">
    <property type="protein sequence ID" value="MEA5367355.1"/>
    <property type="molecule type" value="Genomic_DNA"/>
</dbReference>
<gene>
    <name evidence="2" type="ORF">VA596_48045</name>
</gene>
<keyword evidence="1" id="KW-0812">Transmembrane</keyword>
<feature type="transmembrane region" description="Helical" evidence="1">
    <location>
        <begin position="21"/>
        <end position="44"/>
    </location>
</feature>
<sequence length="258" mass="26418">MSAFAGTVHTEWIKLRSLRSTWFTLTCLFAVGLGITALTANAAGKGYASATLADQLAWDPAGRSLMSYVVAQLVVGVLGILVVTSEFATGLMQTSLIATPRRNRTLAAKVVVAAAVAALAGQALMFAAFFVGQGVFALQDVPHASLGDPGVLSAVTGGGVYLTAIALLAVGLGVLARATAGALATLVGIVFLIPGIAGAFPGWLQGLFRFWPTLGAAEVTKTVPDPGFPHPWLNLGGLCLGVAAVLAVAFAVFRRRDV</sequence>
<evidence type="ECO:0000256" key="1">
    <source>
        <dbReference type="SAM" id="Phobius"/>
    </source>
</evidence>
<evidence type="ECO:0000313" key="3">
    <source>
        <dbReference type="Proteomes" id="UP001304298"/>
    </source>
</evidence>
<feature type="transmembrane region" description="Helical" evidence="1">
    <location>
        <begin position="232"/>
        <end position="253"/>
    </location>
</feature>
<dbReference type="RefSeq" id="WP_323337287.1">
    <property type="nucleotide sequence ID" value="NZ_JAYFSI010000022.1"/>
</dbReference>
<dbReference type="PANTHER" id="PTHR37305:SF1">
    <property type="entry name" value="MEMBRANE PROTEIN"/>
    <property type="match status" value="1"/>
</dbReference>
<comment type="caution">
    <text evidence="2">The sequence shown here is derived from an EMBL/GenBank/DDBJ whole genome shotgun (WGS) entry which is preliminary data.</text>
</comment>
<feature type="transmembrane region" description="Helical" evidence="1">
    <location>
        <begin position="182"/>
        <end position="204"/>
    </location>
</feature>
<dbReference type="Proteomes" id="UP001304298">
    <property type="component" value="Unassembled WGS sequence"/>
</dbReference>
<feature type="transmembrane region" description="Helical" evidence="1">
    <location>
        <begin position="106"/>
        <end position="131"/>
    </location>
</feature>
<name>A0ABU5RNH6_9PSEU</name>
<feature type="transmembrane region" description="Helical" evidence="1">
    <location>
        <begin position="64"/>
        <end position="85"/>
    </location>
</feature>
<organism evidence="2 3">
    <name type="scientific">Amycolatopsis heterodermiae</name>
    <dbReference type="NCBI Taxonomy" id="3110235"/>
    <lineage>
        <taxon>Bacteria</taxon>
        <taxon>Bacillati</taxon>
        <taxon>Actinomycetota</taxon>
        <taxon>Actinomycetes</taxon>
        <taxon>Pseudonocardiales</taxon>
        <taxon>Pseudonocardiaceae</taxon>
        <taxon>Amycolatopsis</taxon>
    </lineage>
</organism>
<accession>A0ABU5RNH6</accession>
<keyword evidence="1" id="KW-1133">Transmembrane helix</keyword>
<protein>
    <submittedName>
        <fullName evidence="2">ABC transporter permease</fullName>
    </submittedName>
</protein>